<comment type="caution">
    <text evidence="1">The sequence shown here is derived from an EMBL/GenBank/DDBJ whole genome shotgun (WGS) entry which is preliminary data.</text>
</comment>
<dbReference type="Proteomes" id="UP000762676">
    <property type="component" value="Unassembled WGS sequence"/>
</dbReference>
<dbReference type="EMBL" id="BMAT01010452">
    <property type="protein sequence ID" value="GFS27099.1"/>
    <property type="molecule type" value="Genomic_DNA"/>
</dbReference>
<name>A0AAV4JYF8_9GAST</name>
<accession>A0AAV4JYF8</accession>
<protein>
    <submittedName>
        <fullName evidence="1">Mariner Mos1 transposase</fullName>
    </submittedName>
</protein>
<sequence>MHMIFLHEWCDSALACTYRHHKQCTVLQEGAARQTQTCHSKEKTRAVGIRHLVHHDNAPVHTARAVTDVLAGYKWKLMEHPRDSPDLALCDFHLFPKMKEHLRGQRFETERGHYSGYESSNKEPGQIFLRLCI</sequence>
<proteinExistence type="predicted"/>
<reference evidence="1 2" key="1">
    <citation type="journal article" date="2021" name="Elife">
        <title>Chloroplast acquisition without the gene transfer in kleptoplastic sea slugs, Plakobranchus ocellatus.</title>
        <authorList>
            <person name="Maeda T."/>
            <person name="Takahashi S."/>
            <person name="Yoshida T."/>
            <person name="Shimamura S."/>
            <person name="Takaki Y."/>
            <person name="Nagai Y."/>
            <person name="Toyoda A."/>
            <person name="Suzuki Y."/>
            <person name="Arimoto A."/>
            <person name="Ishii H."/>
            <person name="Satoh N."/>
            <person name="Nishiyama T."/>
            <person name="Hasebe M."/>
            <person name="Maruyama T."/>
            <person name="Minagawa J."/>
            <person name="Obokata J."/>
            <person name="Shigenobu S."/>
        </authorList>
    </citation>
    <scope>NUCLEOTIDE SEQUENCE [LARGE SCALE GENOMIC DNA]</scope>
</reference>
<dbReference type="PANTHER" id="PTHR46060">
    <property type="entry name" value="MARINER MOS1 TRANSPOSASE-LIKE PROTEIN"/>
    <property type="match status" value="1"/>
</dbReference>
<dbReference type="AlphaFoldDB" id="A0AAV4JYF8"/>
<keyword evidence="2" id="KW-1185">Reference proteome</keyword>
<organism evidence="1 2">
    <name type="scientific">Elysia marginata</name>
    <dbReference type="NCBI Taxonomy" id="1093978"/>
    <lineage>
        <taxon>Eukaryota</taxon>
        <taxon>Metazoa</taxon>
        <taxon>Spiralia</taxon>
        <taxon>Lophotrochozoa</taxon>
        <taxon>Mollusca</taxon>
        <taxon>Gastropoda</taxon>
        <taxon>Heterobranchia</taxon>
        <taxon>Euthyneura</taxon>
        <taxon>Panpulmonata</taxon>
        <taxon>Sacoglossa</taxon>
        <taxon>Placobranchoidea</taxon>
        <taxon>Plakobranchidae</taxon>
        <taxon>Elysia</taxon>
    </lineage>
</organism>
<evidence type="ECO:0000313" key="1">
    <source>
        <dbReference type="EMBL" id="GFS27099.1"/>
    </source>
</evidence>
<evidence type="ECO:0000313" key="2">
    <source>
        <dbReference type="Proteomes" id="UP000762676"/>
    </source>
</evidence>
<dbReference type="Gene3D" id="3.30.420.10">
    <property type="entry name" value="Ribonuclease H-like superfamily/Ribonuclease H"/>
    <property type="match status" value="1"/>
</dbReference>
<dbReference type="InterPro" id="IPR036397">
    <property type="entry name" value="RNaseH_sf"/>
</dbReference>
<dbReference type="PANTHER" id="PTHR46060:SF1">
    <property type="entry name" value="MARINER MOS1 TRANSPOSASE-LIKE PROTEIN"/>
    <property type="match status" value="1"/>
</dbReference>
<dbReference type="InterPro" id="IPR052709">
    <property type="entry name" value="Transposase-MT_Hybrid"/>
</dbReference>
<dbReference type="GO" id="GO:0003676">
    <property type="term" value="F:nucleic acid binding"/>
    <property type="evidence" value="ECO:0007669"/>
    <property type="project" value="InterPro"/>
</dbReference>
<gene>
    <name evidence="1" type="ORF">ElyMa_005237700</name>
</gene>